<proteinExistence type="predicted"/>
<evidence type="ECO:0000256" key="3">
    <source>
        <dbReference type="ARBA" id="ARBA00022475"/>
    </source>
</evidence>
<dbReference type="Pfam" id="PF02743">
    <property type="entry name" value="dCache_1"/>
    <property type="match status" value="1"/>
</dbReference>
<dbReference type="CDD" id="cd12915">
    <property type="entry name" value="PDC2_DGC_like"/>
    <property type="match status" value="1"/>
</dbReference>
<dbReference type="InterPro" id="IPR050469">
    <property type="entry name" value="Diguanylate_Cyclase"/>
</dbReference>
<evidence type="ECO:0000256" key="1">
    <source>
        <dbReference type="ARBA" id="ARBA00004651"/>
    </source>
</evidence>
<evidence type="ECO:0000256" key="5">
    <source>
        <dbReference type="ARBA" id="ARBA00022989"/>
    </source>
</evidence>
<keyword evidence="6 8" id="KW-0472">Membrane</keyword>
<keyword evidence="4 8" id="KW-0812">Transmembrane</keyword>
<dbReference type="Proteomes" id="UP000510888">
    <property type="component" value="Plasmid PPGU16_p2"/>
</dbReference>
<accession>A0A7I8C0X8</accession>
<evidence type="ECO:0000256" key="7">
    <source>
        <dbReference type="ARBA" id="ARBA00034247"/>
    </source>
</evidence>
<dbReference type="AlphaFoldDB" id="A0A7I8C0X8"/>
<keyword evidence="3" id="KW-1003">Cell membrane</keyword>
<evidence type="ECO:0000256" key="2">
    <source>
        <dbReference type="ARBA" id="ARBA00012528"/>
    </source>
</evidence>
<keyword evidence="10" id="KW-0614">Plasmid</keyword>
<dbReference type="InterPro" id="IPR000160">
    <property type="entry name" value="GGDEF_dom"/>
</dbReference>
<geneLocation type="plasmid" evidence="10 11">
    <name>PPGU16_p2</name>
</geneLocation>
<dbReference type="KEGG" id="plad:PPGU16_77840"/>
<sequence>MLATGVLAVSLLTLLAARDTAREHAHETSKNVAAVLSANISRTVESSDQSLLTLIATLDKPGVQALSASVRNELMFNTTANSRYISGMGVTDDRGRVVAGCCSSNHHWDFGDRDYFLVHRQSPDVGRYLSAIYHARARGGAEAMALSRRVNYPDGSFKGVAIVAIDLEYFNHLLADLDVGPHGVAAIVRIDGTLVSRNPPLNASPPPNFSTSPTFPRMVNHDSGFYAARSSVDGEVRLYTFQRVPGTPLIAVVAPALDDVLVSWKHLSWVVGISASSISLAFCIVVWILAFALRDRAVAEDRLRELAQIDPLTGLKNRRALDASLASEWDRLQRTDGWLSVLYVDADHFKQYNDVYGHAEGDNALRRLADCIRRHAQRRGDCASRYGGEEFVIVLPDTDPMQAVRIAEAIRTDVERLACDPTAIGRPPFTVSIGCATATRSHPSLLSELTQAADLALYDAKRAGRNQVVFSQANSLAACKDSDLTRVGTHP</sequence>
<dbReference type="GO" id="GO:0005886">
    <property type="term" value="C:plasma membrane"/>
    <property type="evidence" value="ECO:0007669"/>
    <property type="project" value="UniProtKB-SubCell"/>
</dbReference>
<dbReference type="NCBIfam" id="TIGR00254">
    <property type="entry name" value="GGDEF"/>
    <property type="match status" value="1"/>
</dbReference>
<dbReference type="InterPro" id="IPR043128">
    <property type="entry name" value="Rev_trsase/Diguanyl_cyclase"/>
</dbReference>
<dbReference type="GO" id="GO:0043709">
    <property type="term" value="P:cell adhesion involved in single-species biofilm formation"/>
    <property type="evidence" value="ECO:0007669"/>
    <property type="project" value="TreeGrafter"/>
</dbReference>
<dbReference type="PANTHER" id="PTHR45138:SF9">
    <property type="entry name" value="DIGUANYLATE CYCLASE DGCM-RELATED"/>
    <property type="match status" value="1"/>
</dbReference>
<dbReference type="SMART" id="SM00267">
    <property type="entry name" value="GGDEF"/>
    <property type="match status" value="1"/>
</dbReference>
<feature type="transmembrane region" description="Helical" evidence="8">
    <location>
        <begin position="269"/>
        <end position="293"/>
    </location>
</feature>
<evidence type="ECO:0000313" key="10">
    <source>
        <dbReference type="EMBL" id="BCF94717.1"/>
    </source>
</evidence>
<name>A0A7I8C0X8_9BURK</name>
<evidence type="ECO:0000259" key="9">
    <source>
        <dbReference type="PROSITE" id="PS50887"/>
    </source>
</evidence>
<dbReference type="EMBL" id="AP023177">
    <property type="protein sequence ID" value="BCF94717.1"/>
    <property type="molecule type" value="Genomic_DNA"/>
</dbReference>
<dbReference type="GO" id="GO:0052621">
    <property type="term" value="F:diguanylate cyclase activity"/>
    <property type="evidence" value="ECO:0007669"/>
    <property type="project" value="UniProtKB-EC"/>
</dbReference>
<dbReference type="InterPro" id="IPR029787">
    <property type="entry name" value="Nucleotide_cyclase"/>
</dbReference>
<evidence type="ECO:0000256" key="4">
    <source>
        <dbReference type="ARBA" id="ARBA00022692"/>
    </source>
</evidence>
<dbReference type="InterPro" id="IPR033479">
    <property type="entry name" value="dCache_1"/>
</dbReference>
<evidence type="ECO:0000256" key="8">
    <source>
        <dbReference type="SAM" id="Phobius"/>
    </source>
</evidence>
<keyword evidence="11" id="KW-1185">Reference proteome</keyword>
<keyword evidence="5 8" id="KW-1133">Transmembrane helix</keyword>
<dbReference type="SUPFAM" id="SSF55073">
    <property type="entry name" value="Nucleotide cyclase"/>
    <property type="match status" value="1"/>
</dbReference>
<dbReference type="GO" id="GO:1902201">
    <property type="term" value="P:negative regulation of bacterial-type flagellum-dependent cell motility"/>
    <property type="evidence" value="ECO:0007669"/>
    <property type="project" value="TreeGrafter"/>
</dbReference>
<evidence type="ECO:0000313" key="11">
    <source>
        <dbReference type="Proteomes" id="UP000510888"/>
    </source>
</evidence>
<evidence type="ECO:0000256" key="6">
    <source>
        <dbReference type="ARBA" id="ARBA00023136"/>
    </source>
</evidence>
<gene>
    <name evidence="10" type="ORF">PPGU16_77840</name>
</gene>
<feature type="domain" description="GGDEF" evidence="9">
    <location>
        <begin position="337"/>
        <end position="473"/>
    </location>
</feature>
<dbReference type="PROSITE" id="PS50887">
    <property type="entry name" value="GGDEF"/>
    <property type="match status" value="1"/>
</dbReference>
<dbReference type="Gene3D" id="3.30.70.270">
    <property type="match status" value="1"/>
</dbReference>
<dbReference type="EC" id="2.7.7.65" evidence="2"/>
<dbReference type="CDD" id="cd01949">
    <property type="entry name" value="GGDEF"/>
    <property type="match status" value="1"/>
</dbReference>
<dbReference type="PANTHER" id="PTHR45138">
    <property type="entry name" value="REGULATORY COMPONENTS OF SENSORY TRANSDUCTION SYSTEM"/>
    <property type="match status" value="1"/>
</dbReference>
<comment type="catalytic activity">
    <reaction evidence="7">
        <text>2 GTP = 3',3'-c-di-GMP + 2 diphosphate</text>
        <dbReference type="Rhea" id="RHEA:24898"/>
        <dbReference type="ChEBI" id="CHEBI:33019"/>
        <dbReference type="ChEBI" id="CHEBI:37565"/>
        <dbReference type="ChEBI" id="CHEBI:58805"/>
        <dbReference type="EC" id="2.7.7.65"/>
    </reaction>
</comment>
<comment type="subcellular location">
    <subcellularLocation>
        <location evidence="1">Cell membrane</location>
        <topology evidence="1">Multi-pass membrane protein</topology>
    </subcellularLocation>
</comment>
<organism evidence="10 11">
    <name type="scientific">Paraburkholderia largidicola</name>
    <dbReference type="NCBI Taxonomy" id="3014751"/>
    <lineage>
        <taxon>Bacteria</taxon>
        <taxon>Pseudomonadati</taxon>
        <taxon>Pseudomonadota</taxon>
        <taxon>Betaproteobacteria</taxon>
        <taxon>Burkholderiales</taxon>
        <taxon>Burkholderiaceae</taxon>
        <taxon>Paraburkholderia</taxon>
    </lineage>
</organism>
<dbReference type="Gene3D" id="3.30.450.20">
    <property type="entry name" value="PAS domain"/>
    <property type="match status" value="2"/>
</dbReference>
<protein>
    <recommendedName>
        <fullName evidence="2">diguanylate cyclase</fullName>
        <ecNumber evidence="2">2.7.7.65</ecNumber>
    </recommendedName>
</protein>
<reference evidence="10 11" key="1">
    <citation type="journal article" date="2020" name="Genes (Basel)">
        <title>Genomic Comparison of Insect Gut Symbionts from Divergent Burkholderia Subclades.</title>
        <authorList>
            <person name="Takeshita K."/>
            <person name="Kikuchi Y."/>
        </authorList>
    </citation>
    <scope>NUCLEOTIDE SEQUENCE [LARGE SCALE GENOMIC DNA]</scope>
    <source>
        <strain evidence="10 11">PGU16</strain>
        <plasmid evidence="10 11">PPGU16_p2</plasmid>
    </source>
</reference>
<dbReference type="CDD" id="cd12914">
    <property type="entry name" value="PDC1_DGC_like"/>
    <property type="match status" value="1"/>
</dbReference>
<dbReference type="FunFam" id="3.30.70.270:FF:000001">
    <property type="entry name" value="Diguanylate cyclase domain protein"/>
    <property type="match status" value="1"/>
</dbReference>
<dbReference type="Pfam" id="PF00990">
    <property type="entry name" value="GGDEF"/>
    <property type="match status" value="1"/>
</dbReference>